<dbReference type="EMBL" id="LC371242">
    <property type="protein sequence ID" value="BBC78154.1"/>
    <property type="molecule type" value="Genomic_DNA"/>
</dbReference>
<dbReference type="KEGG" id="vg:65108293"/>
<dbReference type="RefSeq" id="YP_010090801.1">
    <property type="nucleotide sequence ID" value="NC_055721.1"/>
</dbReference>
<sequence>MDIEIVTTKKKLTMSIVNQMPRASHADIRFAMMDPAARILGYINDYKYEKYKISVAIIKTPSDWAVWPIIETKMRSVVNREQHPDGEMYHQHEVEYFYTYKQIGNIQVTSKKSTDKAEIEGKIKQANELVKFAKREHIYL</sequence>
<reference evidence="1 2" key="1">
    <citation type="submission" date="2018-02" db="EMBL/GenBank/DDBJ databases">
        <title>Full genome sequencing of a novel polyvalent bacteriophage as one of T4-Family member.</title>
        <authorList>
            <person name="Kawasaki T."/>
            <person name="Saad A.M."/>
            <person name="Yamada T."/>
        </authorList>
    </citation>
    <scope>NUCLEOTIDE SEQUENCE [LARGE SCALE GENOMIC DNA]</scope>
    <source>
        <strain evidence="1 2">EcS1</strain>
    </source>
</reference>
<evidence type="ECO:0000313" key="1">
    <source>
        <dbReference type="EMBL" id="BBC78154.1"/>
    </source>
</evidence>
<evidence type="ECO:0000313" key="2">
    <source>
        <dbReference type="Proteomes" id="UP000250157"/>
    </source>
</evidence>
<keyword evidence="2" id="KW-1185">Reference proteome</keyword>
<organism evidence="1 2">
    <name type="scientific">Escherichia phage EcS1</name>
    <dbReference type="NCBI Taxonomy" id="2083276"/>
    <lineage>
        <taxon>Viruses</taxon>
        <taxon>Duplodnaviria</taxon>
        <taxon>Heunggongvirae</taxon>
        <taxon>Uroviricota</taxon>
        <taxon>Caudoviricetes</taxon>
        <taxon>Pantevenvirales</taxon>
        <taxon>Straboviridae</taxon>
        <taxon>Tevenvirinae</taxon>
        <taxon>Kagamiyamavirus</taxon>
        <taxon>Kagamiyamavirus ecs1</taxon>
    </lineage>
</organism>
<dbReference type="GeneID" id="65108293"/>
<proteinExistence type="predicted"/>
<accession>A0A2Z5ZCG5</accession>
<protein>
    <submittedName>
        <fullName evidence="1">Uncharacterized protein</fullName>
    </submittedName>
</protein>
<name>A0A2Z5ZCG5_9CAUD</name>
<dbReference type="Proteomes" id="UP000250157">
    <property type="component" value="Segment"/>
</dbReference>